<keyword evidence="5" id="KW-1133">Transmembrane helix</keyword>
<evidence type="ECO:0000259" key="6">
    <source>
        <dbReference type="Pfam" id="PF13490"/>
    </source>
</evidence>
<evidence type="ECO:0000256" key="5">
    <source>
        <dbReference type="SAM" id="Phobius"/>
    </source>
</evidence>
<feature type="coiled-coil region" evidence="3">
    <location>
        <begin position="344"/>
        <end position="407"/>
    </location>
</feature>
<proteinExistence type="inferred from homology"/>
<keyword evidence="3" id="KW-0175">Coiled coil</keyword>
<dbReference type="InterPro" id="IPR041916">
    <property type="entry name" value="Anti_sigma_zinc_sf"/>
</dbReference>
<sequence>MQCRNICEMLSPYIDGMLESSQVVQVEEHIAGCASCRLEYEKLRAAVEMVRGLPEVLPPAEFHDNLLQKLQSLPTPSVVGSQTSLIYRLAWGKWSKTLAVAAILFLSVGITTLWYDKHDGWLPGAEQQNVSSQSVADRGELGDDKAVIDARAQETVREQHVQKVKPNELTSSSKKTAQEPRQEILSTPSVPAPEKQLALRGAGNAPTSAVDDGNPDADAAGEELVAGNYAEPEGQSTSGGDSFFTMMAAPREDLQDAAGQVIENNSVQAKGFSPDSDYTATLMVNPQSNVKADWSATAGRYGGFVESGPQQTGGYWVLRIPIGNVDGFLAELINFGQAEIQSNTRDVAVDLQQAEEQLNLLLEQEKTLVAQQRTGQAVSEKAVESELAALRQQITLQQRAVADLQMNSIFAKINLYIK</sequence>
<dbReference type="OrthoDB" id="9808253at2"/>
<dbReference type="EMBL" id="LSRS01000007">
    <property type="protein sequence ID" value="KAF1084130.1"/>
    <property type="molecule type" value="Genomic_DNA"/>
</dbReference>
<evidence type="ECO:0000313" key="8">
    <source>
        <dbReference type="EMBL" id="KAF1084130.1"/>
    </source>
</evidence>
<keyword evidence="5" id="KW-0472">Membrane</keyword>
<dbReference type="InterPro" id="IPR025645">
    <property type="entry name" value="DUF4349"/>
</dbReference>
<feature type="domain" description="Putative zinc-finger" evidence="6">
    <location>
        <begin position="3"/>
        <end position="37"/>
    </location>
</feature>
<feature type="domain" description="DUF4349" evidence="7">
    <location>
        <begin position="281"/>
        <end position="416"/>
    </location>
</feature>
<reference evidence="8" key="1">
    <citation type="submission" date="2016-02" db="EMBL/GenBank/DDBJ databases">
        <title>Draft Genome Sequence of Sporotomaculum syntrophicum Strain FB, a Syntrophic Benzoate Degrader.</title>
        <authorList>
            <person name="Nobu M.K."/>
            <person name="Narihiro T."/>
            <person name="Qiu Y.-L."/>
            <person name="Ohashi A."/>
            <person name="Liu W.-T."/>
            <person name="Yuji S."/>
        </authorList>
    </citation>
    <scope>NUCLEOTIDE SEQUENCE</scope>
    <source>
        <strain evidence="8">FB</strain>
    </source>
</reference>
<keyword evidence="5" id="KW-0812">Transmembrane</keyword>
<dbReference type="InterPro" id="IPR027383">
    <property type="entry name" value="Znf_put"/>
</dbReference>
<organism evidence="8 9">
    <name type="scientific">Sporotomaculum syntrophicum</name>
    <dbReference type="NCBI Taxonomy" id="182264"/>
    <lineage>
        <taxon>Bacteria</taxon>
        <taxon>Bacillati</taxon>
        <taxon>Bacillota</taxon>
        <taxon>Clostridia</taxon>
        <taxon>Eubacteriales</taxon>
        <taxon>Desulfallaceae</taxon>
        <taxon>Sporotomaculum</taxon>
    </lineage>
</organism>
<keyword evidence="9" id="KW-1185">Reference proteome</keyword>
<evidence type="ECO:0000256" key="3">
    <source>
        <dbReference type="SAM" id="Coils"/>
    </source>
</evidence>
<evidence type="ECO:0000256" key="2">
    <source>
        <dbReference type="ARBA" id="ARBA00024438"/>
    </source>
</evidence>
<accession>A0A9D3AVH6</accession>
<dbReference type="RefSeq" id="WP_161823059.1">
    <property type="nucleotide sequence ID" value="NZ_LSRS01000007.1"/>
</dbReference>
<name>A0A9D3AVH6_9FIRM</name>
<evidence type="ECO:0000256" key="4">
    <source>
        <dbReference type="SAM" id="MobiDB-lite"/>
    </source>
</evidence>
<protein>
    <recommendedName>
        <fullName evidence="2">Anti-sigma-W factor RsiW</fullName>
    </recommendedName>
</protein>
<dbReference type="Pfam" id="PF13490">
    <property type="entry name" value="zf-HC2"/>
    <property type="match status" value="1"/>
</dbReference>
<comment type="caution">
    <text evidence="8">The sequence shown here is derived from an EMBL/GenBank/DDBJ whole genome shotgun (WGS) entry which is preliminary data.</text>
</comment>
<evidence type="ECO:0000313" key="9">
    <source>
        <dbReference type="Proteomes" id="UP000798488"/>
    </source>
</evidence>
<dbReference type="Proteomes" id="UP000798488">
    <property type="component" value="Unassembled WGS sequence"/>
</dbReference>
<dbReference type="Gene3D" id="1.10.10.1320">
    <property type="entry name" value="Anti-sigma factor, zinc-finger domain"/>
    <property type="match status" value="1"/>
</dbReference>
<evidence type="ECO:0000259" key="7">
    <source>
        <dbReference type="Pfam" id="PF14257"/>
    </source>
</evidence>
<evidence type="ECO:0000256" key="1">
    <source>
        <dbReference type="ARBA" id="ARBA00024353"/>
    </source>
</evidence>
<dbReference type="AlphaFoldDB" id="A0A9D3AVH6"/>
<dbReference type="Pfam" id="PF14257">
    <property type="entry name" value="DUF4349"/>
    <property type="match status" value="1"/>
</dbReference>
<gene>
    <name evidence="8" type="ORF">SPSYN_02783</name>
</gene>
<feature type="transmembrane region" description="Helical" evidence="5">
    <location>
        <begin position="97"/>
        <end position="115"/>
    </location>
</feature>
<comment type="similarity">
    <text evidence="1">Belongs to the zinc-associated anti-sigma factor (ZAS) superfamily. Anti-sigma-W factor family.</text>
</comment>
<feature type="region of interest" description="Disordered" evidence="4">
    <location>
        <begin position="155"/>
        <end position="220"/>
    </location>
</feature>